<keyword evidence="1" id="KW-0472">Membrane</keyword>
<gene>
    <name evidence="2" type="ORF">GCM10025866_10260</name>
</gene>
<accession>A0ABM8GA97</accession>
<keyword evidence="1" id="KW-0812">Transmembrane</keyword>
<dbReference type="Proteomes" id="UP001321498">
    <property type="component" value="Chromosome"/>
</dbReference>
<evidence type="ECO:0000313" key="2">
    <source>
        <dbReference type="EMBL" id="BDZ45117.1"/>
    </source>
</evidence>
<name>A0ABM8GA97_9MICO</name>
<keyword evidence="3" id="KW-1185">Reference proteome</keyword>
<feature type="transmembrane region" description="Helical" evidence="1">
    <location>
        <begin position="12"/>
        <end position="45"/>
    </location>
</feature>
<sequence length="83" mass="8451">MGMGDVKLAGVLGLFLGFLGPAPLLVGIFAAFLLGGIAGIVVLVARRGTRRTALPFGPWMLAGAWIGILAGEPSPPPTSRLPD</sequence>
<dbReference type="InterPro" id="IPR050882">
    <property type="entry name" value="Prepilin_peptidase/N-MTase"/>
</dbReference>
<dbReference type="EMBL" id="AP027731">
    <property type="protein sequence ID" value="BDZ45117.1"/>
    <property type="molecule type" value="Genomic_DNA"/>
</dbReference>
<organism evidence="2 3">
    <name type="scientific">Naasia aerilata</name>
    <dbReference type="NCBI Taxonomy" id="1162966"/>
    <lineage>
        <taxon>Bacteria</taxon>
        <taxon>Bacillati</taxon>
        <taxon>Actinomycetota</taxon>
        <taxon>Actinomycetes</taxon>
        <taxon>Micrococcales</taxon>
        <taxon>Microbacteriaceae</taxon>
        <taxon>Naasia</taxon>
    </lineage>
</organism>
<evidence type="ECO:0000313" key="3">
    <source>
        <dbReference type="Proteomes" id="UP001321498"/>
    </source>
</evidence>
<feature type="transmembrane region" description="Helical" evidence="1">
    <location>
        <begin position="52"/>
        <end position="71"/>
    </location>
</feature>
<dbReference type="PANTHER" id="PTHR30487:SF0">
    <property type="entry name" value="PREPILIN LEADER PEPTIDASE_N-METHYLTRANSFERASE-RELATED"/>
    <property type="match status" value="1"/>
</dbReference>
<keyword evidence="1" id="KW-1133">Transmembrane helix</keyword>
<protein>
    <recommendedName>
        <fullName evidence="4">Prepilin type IV endopeptidase peptidase domain-containing protein</fullName>
    </recommendedName>
</protein>
<proteinExistence type="predicted"/>
<evidence type="ECO:0008006" key="4">
    <source>
        <dbReference type="Google" id="ProtNLM"/>
    </source>
</evidence>
<reference evidence="3" key="1">
    <citation type="journal article" date="2019" name="Int. J. Syst. Evol. Microbiol.">
        <title>The Global Catalogue of Microorganisms (GCM) 10K type strain sequencing project: providing services to taxonomists for standard genome sequencing and annotation.</title>
        <authorList>
            <consortium name="The Broad Institute Genomics Platform"/>
            <consortium name="The Broad Institute Genome Sequencing Center for Infectious Disease"/>
            <person name="Wu L."/>
            <person name="Ma J."/>
        </authorList>
    </citation>
    <scope>NUCLEOTIDE SEQUENCE [LARGE SCALE GENOMIC DNA]</scope>
    <source>
        <strain evidence="3">NBRC 108725</strain>
    </source>
</reference>
<dbReference type="PANTHER" id="PTHR30487">
    <property type="entry name" value="TYPE 4 PREPILIN-LIKE PROTEINS LEADER PEPTIDE-PROCESSING ENZYME"/>
    <property type="match status" value="1"/>
</dbReference>
<evidence type="ECO:0000256" key="1">
    <source>
        <dbReference type="SAM" id="Phobius"/>
    </source>
</evidence>